<proteinExistence type="predicted"/>
<keyword evidence="2" id="KW-0812">Transmembrane</keyword>
<gene>
    <name evidence="3" type="ORF">C452_04983</name>
</gene>
<feature type="transmembrane region" description="Helical" evidence="2">
    <location>
        <begin position="12"/>
        <end position="30"/>
    </location>
</feature>
<keyword evidence="2" id="KW-1133">Transmembrane helix</keyword>
<protein>
    <submittedName>
        <fullName evidence="3">Uncharacterized protein</fullName>
    </submittedName>
</protein>
<sequence>MVSFVWRHKFKALSAVFGVAFLVSSVWWYTGLSTSDIPTWGWVAIAVVVLTTPYAIAISTFAISLVFRPYDVVLHELEPETGDIAVHDLAADRYEDLVVVDANGNEIGKQYLHEIDVRRAGQAYEVTSYNPETNVAEASWMGEASNADIRRHQNITEQLKESLSPLARAYRDMYAKMDIVVEQRVSDAVGSVMAMVEQVTLPPGERLEDTMSIEVGETELEQLPDPDEELDDISAPTPREVEQGETDTAPDAGGDRR</sequence>
<organism evidence="3 4">
    <name type="scientific">Haloferax volcanii JCM 10717</name>
    <dbReference type="NCBI Taxonomy" id="1227458"/>
    <lineage>
        <taxon>Archaea</taxon>
        <taxon>Methanobacteriati</taxon>
        <taxon>Methanobacteriota</taxon>
        <taxon>Stenosarchaea group</taxon>
        <taxon>Halobacteria</taxon>
        <taxon>Halobacteriales</taxon>
        <taxon>Haloferacaceae</taxon>
        <taxon>Haloferax</taxon>
    </lineage>
</organism>
<feature type="transmembrane region" description="Helical" evidence="2">
    <location>
        <begin position="42"/>
        <end position="67"/>
    </location>
</feature>
<dbReference type="AlphaFoldDB" id="M0IBZ2"/>
<dbReference type="Pfam" id="PF26446">
    <property type="entry name" value="DUF8125"/>
    <property type="match status" value="1"/>
</dbReference>
<dbReference type="Proteomes" id="UP000011577">
    <property type="component" value="Unassembled WGS sequence"/>
</dbReference>
<feature type="compositionally biased region" description="Acidic residues" evidence="1">
    <location>
        <begin position="216"/>
        <end position="232"/>
    </location>
</feature>
<evidence type="ECO:0000256" key="2">
    <source>
        <dbReference type="SAM" id="Phobius"/>
    </source>
</evidence>
<dbReference type="InterPro" id="IPR058438">
    <property type="entry name" value="DUF8125"/>
</dbReference>
<accession>M0IBZ2</accession>
<comment type="caution">
    <text evidence="3">The sequence shown here is derived from an EMBL/GenBank/DDBJ whole genome shotgun (WGS) entry which is preliminary data.</text>
</comment>
<evidence type="ECO:0000313" key="4">
    <source>
        <dbReference type="Proteomes" id="UP000011577"/>
    </source>
</evidence>
<name>M0IBZ2_HALVO</name>
<evidence type="ECO:0000256" key="1">
    <source>
        <dbReference type="SAM" id="MobiDB-lite"/>
    </source>
</evidence>
<keyword evidence="2" id="KW-0472">Membrane</keyword>
<dbReference type="PATRIC" id="fig|1227458.3.peg.965"/>
<reference evidence="3 4" key="1">
    <citation type="journal article" date="2014" name="PLoS Genet.">
        <title>Phylogenetically driven sequencing of extremely halophilic archaea reveals strategies for static and dynamic osmo-response.</title>
        <authorList>
            <person name="Becker E.A."/>
            <person name="Seitzer P.M."/>
            <person name="Tritt A."/>
            <person name="Larsen D."/>
            <person name="Krusor M."/>
            <person name="Yao A.I."/>
            <person name="Wu D."/>
            <person name="Madern D."/>
            <person name="Eisen J.A."/>
            <person name="Darling A.E."/>
            <person name="Facciotti M.T."/>
        </authorList>
    </citation>
    <scope>NUCLEOTIDE SEQUENCE [LARGE SCALE GENOMIC DNA]</scope>
    <source>
        <strain evidence="3 4">JCM 10717</strain>
    </source>
</reference>
<feature type="region of interest" description="Disordered" evidence="1">
    <location>
        <begin position="213"/>
        <end position="257"/>
    </location>
</feature>
<dbReference type="EMBL" id="AOLL01000009">
    <property type="protein sequence ID" value="ELZ93547.1"/>
    <property type="molecule type" value="Genomic_DNA"/>
</dbReference>
<evidence type="ECO:0000313" key="3">
    <source>
        <dbReference type="EMBL" id="ELZ93547.1"/>
    </source>
</evidence>